<evidence type="ECO:0000313" key="3">
    <source>
        <dbReference type="Proteomes" id="UP001054945"/>
    </source>
</evidence>
<sequence>MSTNQTTTATLLKGIGQQKDRTQESNEHRDERLRLQRERSRAAREQHVVRYRAQDQERQQTSRALTRVFFSLVLQSSIPLRHRIPV</sequence>
<gene>
    <name evidence="2" type="ORF">CEXT_673021</name>
</gene>
<dbReference type="EMBL" id="BPLR01002434">
    <property type="protein sequence ID" value="GIX73623.1"/>
    <property type="molecule type" value="Genomic_DNA"/>
</dbReference>
<name>A0AAV4MPA4_CAEEX</name>
<feature type="compositionally biased region" description="Basic and acidic residues" evidence="1">
    <location>
        <begin position="18"/>
        <end position="43"/>
    </location>
</feature>
<evidence type="ECO:0000256" key="1">
    <source>
        <dbReference type="SAM" id="MobiDB-lite"/>
    </source>
</evidence>
<accession>A0AAV4MPA4</accession>
<protein>
    <submittedName>
        <fullName evidence="2">Uncharacterized protein</fullName>
    </submittedName>
</protein>
<dbReference type="Proteomes" id="UP001054945">
    <property type="component" value="Unassembled WGS sequence"/>
</dbReference>
<dbReference type="AlphaFoldDB" id="A0AAV4MPA4"/>
<feature type="region of interest" description="Disordered" evidence="1">
    <location>
        <begin position="1"/>
        <end position="43"/>
    </location>
</feature>
<comment type="caution">
    <text evidence="2">The sequence shown here is derived from an EMBL/GenBank/DDBJ whole genome shotgun (WGS) entry which is preliminary data.</text>
</comment>
<proteinExistence type="predicted"/>
<evidence type="ECO:0000313" key="2">
    <source>
        <dbReference type="EMBL" id="GIX73623.1"/>
    </source>
</evidence>
<feature type="compositionally biased region" description="Polar residues" evidence="1">
    <location>
        <begin position="1"/>
        <end position="10"/>
    </location>
</feature>
<keyword evidence="3" id="KW-1185">Reference proteome</keyword>
<reference evidence="2 3" key="1">
    <citation type="submission" date="2021-06" db="EMBL/GenBank/DDBJ databases">
        <title>Caerostris extrusa draft genome.</title>
        <authorList>
            <person name="Kono N."/>
            <person name="Arakawa K."/>
        </authorList>
    </citation>
    <scope>NUCLEOTIDE SEQUENCE [LARGE SCALE GENOMIC DNA]</scope>
</reference>
<organism evidence="2 3">
    <name type="scientific">Caerostris extrusa</name>
    <name type="common">Bark spider</name>
    <name type="synonym">Caerostris bankana</name>
    <dbReference type="NCBI Taxonomy" id="172846"/>
    <lineage>
        <taxon>Eukaryota</taxon>
        <taxon>Metazoa</taxon>
        <taxon>Ecdysozoa</taxon>
        <taxon>Arthropoda</taxon>
        <taxon>Chelicerata</taxon>
        <taxon>Arachnida</taxon>
        <taxon>Araneae</taxon>
        <taxon>Araneomorphae</taxon>
        <taxon>Entelegynae</taxon>
        <taxon>Araneoidea</taxon>
        <taxon>Araneidae</taxon>
        <taxon>Caerostris</taxon>
    </lineage>
</organism>